<sequence>MVRWSKAIGLLLATVLALGCLPQTSRASEDVMSYFGVNEHPHIYSNYADIIDQMASEGVKWVRISPEWRTIQPNDPGTSSNGGYNDAYLAKLQDIVNRLRANRIEIVFVLLGTPMWASSQPSSPDFALYPPADLADWEQYVSFITTKFKDANQQDQISRWEVWNEEDFPAHFKGSVDDYWNLLTRAYNVIHDPSVHAVPNDQKVLLGGLALTTDGANESYAFLDSLMSQIKIANQGTPFDLMNVHLYGNGNTRNIIRKYETVVAMMQSSEYQSLFAGRKIWVTETGMSAYPDMYIPVSDEVDAAQSAEYHKADFLDQLYTLYSQWPDIEKVFWYVFKSTSGNSSTPTENYYGLLDADLNPLRANWHYQASGGAANDLRNPFNPNTTLTVNTTPFDSGLVVSGAGAYPKVAATKSVYFALNDNWLKDTNGGLDPEVTIDVTYLDSGTGTFALEYDSAAGSDTASIFQRAYTNEATPRGSIALTNGGDLRTVTFRITDAKFGNRQYGAGDFRIRTGSEDVFFDSVVVKKRSNQAKAVMNRYNQFKFMEPVLKTDAANTAYTVLMKDYPDANNEALDARKVPNGHFLSLRVSGAIAGKDDHTLIVTIRYLDRGNGLIRVDYNSTDSDSMSSYTIQKTNTNLWRSYTKTIADASFDGALTEHADIRISSLQDANAGDEYIRSIEVVKP</sequence>
<feature type="signal peptide" evidence="1">
    <location>
        <begin position="1"/>
        <end position="27"/>
    </location>
</feature>
<keyword evidence="3" id="KW-1185">Reference proteome</keyword>
<gene>
    <name evidence="2" type="ORF">E6C55_18575</name>
</gene>
<dbReference type="PROSITE" id="PS51257">
    <property type="entry name" value="PROKAR_LIPOPROTEIN"/>
    <property type="match status" value="1"/>
</dbReference>
<reference evidence="2 3" key="1">
    <citation type="submission" date="2019-04" db="EMBL/GenBank/DDBJ databases">
        <title>Cohnella sp. nov. isolated from preserved vegetables.</title>
        <authorList>
            <person name="Lin S.-Y."/>
            <person name="Hung M.-H."/>
            <person name="Young C.-C."/>
        </authorList>
    </citation>
    <scope>NUCLEOTIDE SEQUENCE [LARGE SCALE GENOMIC DNA]</scope>
    <source>
        <strain evidence="2 3">CC-MHH1044</strain>
    </source>
</reference>
<dbReference type="OrthoDB" id="581851at2"/>
<dbReference type="PANTHER" id="PTHR12631:SF10">
    <property type="entry name" value="BETA-XYLOSIDASE-LIKE PROTEIN-RELATED"/>
    <property type="match status" value="1"/>
</dbReference>
<dbReference type="RefSeq" id="WP_136371315.1">
    <property type="nucleotide sequence ID" value="NZ_SSOB01000024.1"/>
</dbReference>
<dbReference type="EMBL" id="SSOB01000024">
    <property type="protein sequence ID" value="THF76541.1"/>
    <property type="molecule type" value="Genomic_DNA"/>
</dbReference>
<dbReference type="InterPro" id="IPR051923">
    <property type="entry name" value="Glycosyl_Hydrolase_39"/>
</dbReference>
<keyword evidence="1" id="KW-0732">Signal</keyword>
<protein>
    <submittedName>
        <fullName evidence="2">Uncharacterized protein</fullName>
    </submittedName>
</protein>
<dbReference type="Gene3D" id="3.20.20.80">
    <property type="entry name" value="Glycosidases"/>
    <property type="match status" value="1"/>
</dbReference>
<dbReference type="GO" id="GO:0004553">
    <property type="term" value="F:hydrolase activity, hydrolyzing O-glycosyl compounds"/>
    <property type="evidence" value="ECO:0007669"/>
    <property type="project" value="TreeGrafter"/>
</dbReference>
<evidence type="ECO:0000256" key="1">
    <source>
        <dbReference type="SAM" id="SignalP"/>
    </source>
</evidence>
<comment type="caution">
    <text evidence="2">The sequence shown here is derived from an EMBL/GenBank/DDBJ whole genome shotgun (WGS) entry which is preliminary data.</text>
</comment>
<dbReference type="PANTHER" id="PTHR12631">
    <property type="entry name" value="ALPHA-L-IDURONIDASE"/>
    <property type="match status" value="1"/>
</dbReference>
<organism evidence="2 3">
    <name type="scientific">Cohnella fermenti</name>
    <dbReference type="NCBI Taxonomy" id="2565925"/>
    <lineage>
        <taxon>Bacteria</taxon>
        <taxon>Bacillati</taxon>
        <taxon>Bacillota</taxon>
        <taxon>Bacilli</taxon>
        <taxon>Bacillales</taxon>
        <taxon>Paenibacillaceae</taxon>
        <taxon>Cohnella</taxon>
    </lineage>
</organism>
<evidence type="ECO:0000313" key="2">
    <source>
        <dbReference type="EMBL" id="THF76541.1"/>
    </source>
</evidence>
<dbReference type="AlphaFoldDB" id="A0A4S4BP94"/>
<dbReference type="Proteomes" id="UP000310636">
    <property type="component" value="Unassembled WGS sequence"/>
</dbReference>
<dbReference type="InterPro" id="IPR017853">
    <property type="entry name" value="GH"/>
</dbReference>
<dbReference type="SUPFAM" id="SSF51445">
    <property type="entry name" value="(Trans)glycosidases"/>
    <property type="match status" value="1"/>
</dbReference>
<proteinExistence type="predicted"/>
<name>A0A4S4BP94_9BACL</name>
<evidence type="ECO:0000313" key="3">
    <source>
        <dbReference type="Proteomes" id="UP000310636"/>
    </source>
</evidence>
<feature type="chain" id="PRO_5020893090" evidence="1">
    <location>
        <begin position="28"/>
        <end position="684"/>
    </location>
</feature>
<accession>A0A4S4BP94</accession>